<feature type="domain" description="NERD" evidence="2">
    <location>
        <begin position="23"/>
        <end position="121"/>
    </location>
</feature>
<dbReference type="GO" id="GO:0043138">
    <property type="term" value="F:3'-5' DNA helicase activity"/>
    <property type="evidence" value="ECO:0007669"/>
    <property type="project" value="TreeGrafter"/>
</dbReference>
<dbReference type="AlphaFoldDB" id="A0A285UUF7"/>
<proteinExistence type="predicted"/>
<dbReference type="GO" id="GO:0005524">
    <property type="term" value="F:ATP binding"/>
    <property type="evidence" value="ECO:0007669"/>
    <property type="project" value="InterPro"/>
</dbReference>
<protein>
    <recommendedName>
        <fullName evidence="1">DNA 3'-5' helicase II</fullName>
    </recommendedName>
</protein>
<dbReference type="PANTHER" id="PTHR11070">
    <property type="entry name" value="UVRD / RECB / PCRA DNA HELICASE FAMILY MEMBER"/>
    <property type="match status" value="1"/>
</dbReference>
<dbReference type="OrthoDB" id="7066673at2"/>
<accession>A0A285UUF7</accession>
<dbReference type="Gene3D" id="3.40.50.300">
    <property type="entry name" value="P-loop containing nucleotide triphosphate hydrolases"/>
    <property type="match status" value="2"/>
</dbReference>
<gene>
    <name evidence="3" type="ORF">SAMN05892877_11689</name>
</gene>
<dbReference type="GO" id="GO:0003677">
    <property type="term" value="F:DNA binding"/>
    <property type="evidence" value="ECO:0007669"/>
    <property type="project" value="InterPro"/>
</dbReference>
<dbReference type="SUPFAM" id="SSF52540">
    <property type="entry name" value="P-loop containing nucleoside triphosphate hydrolases"/>
    <property type="match status" value="1"/>
</dbReference>
<dbReference type="Pfam" id="PF08378">
    <property type="entry name" value="NERD"/>
    <property type="match status" value="1"/>
</dbReference>
<dbReference type="PANTHER" id="PTHR11070:SF2">
    <property type="entry name" value="ATP-DEPENDENT DNA HELICASE SRS2"/>
    <property type="match status" value="1"/>
</dbReference>
<dbReference type="Proteomes" id="UP000219167">
    <property type="component" value="Unassembled WGS sequence"/>
</dbReference>
<evidence type="ECO:0000313" key="3">
    <source>
        <dbReference type="EMBL" id="SOC45565.1"/>
    </source>
</evidence>
<dbReference type="InterPro" id="IPR011528">
    <property type="entry name" value="NERD"/>
</dbReference>
<evidence type="ECO:0000256" key="1">
    <source>
        <dbReference type="ARBA" id="ARBA00034923"/>
    </source>
</evidence>
<dbReference type="GO" id="GO:0033202">
    <property type="term" value="C:DNA helicase complex"/>
    <property type="evidence" value="ECO:0007669"/>
    <property type="project" value="TreeGrafter"/>
</dbReference>
<dbReference type="EMBL" id="OBQD01000016">
    <property type="protein sequence ID" value="SOC45565.1"/>
    <property type="molecule type" value="Genomic_DNA"/>
</dbReference>
<keyword evidence="4" id="KW-1185">Reference proteome</keyword>
<sequence>MTGARMWPSPLPRQIRQDPLRSSEVRVYDLLAEQLGPQWTVYYSRPYLKMTSTGAELDGEADFVVVHPVRGMLTLEVKGGEISRDPATEQWFSRDRHNVLHKITNPVKQAVSAQHTLLDKVRELASWPKGAFIRARHGVVFPNAASPPQNLGPDMPREIFCCRHEFPKLGEWVRSRLAGGNEGPMGEAGMKAFEELLSLPFTLRVPLASYLGEDEQAIETLTPQQFYVLDAVSHLTRVAAGGGAGTGKTIVACEDAFRLATAGQKTALLCLGDKLASHLRQRMKSSGVLVMTFPELCHHYAFVAGLRGDLGLSEALEIGPDLLAKAVQTEPSLRLDAIVVDEAQDFRTQWWIALEDILVDSKTSTLHAFYDTNQSVYGDLTGELASFNIVPIRLSRNLRNTQAIHAAATRFYRGSAITADGPEGFPVHWVACTPRSREQQVIDVLRGLTVDGEVAAANITVLVASEELVGHLQKRLATFDGLTVSHIRDFKGLECQAALLIATREIADERELAYVALSRARAHLTILGESDILNWLKEHSPNPI</sequence>
<dbReference type="GO" id="GO:0000725">
    <property type="term" value="P:recombinational repair"/>
    <property type="evidence" value="ECO:0007669"/>
    <property type="project" value="TreeGrafter"/>
</dbReference>
<dbReference type="Pfam" id="PF13245">
    <property type="entry name" value="AAA_19"/>
    <property type="match status" value="1"/>
</dbReference>
<organism evidence="3 4">
    <name type="scientific">Rhizobium subbaraonis</name>
    <dbReference type="NCBI Taxonomy" id="908946"/>
    <lineage>
        <taxon>Bacteria</taxon>
        <taxon>Pseudomonadati</taxon>
        <taxon>Pseudomonadota</taxon>
        <taxon>Alphaproteobacteria</taxon>
        <taxon>Hyphomicrobiales</taxon>
        <taxon>Rhizobiaceae</taxon>
        <taxon>Rhizobium/Agrobacterium group</taxon>
        <taxon>Rhizobium</taxon>
    </lineage>
</organism>
<dbReference type="RefSeq" id="WP_097142053.1">
    <property type="nucleotide sequence ID" value="NZ_OBQD01000016.1"/>
</dbReference>
<reference evidence="3 4" key="1">
    <citation type="submission" date="2017-08" db="EMBL/GenBank/DDBJ databases">
        <authorList>
            <person name="de Groot N.N."/>
        </authorList>
    </citation>
    <scope>NUCLEOTIDE SEQUENCE [LARGE SCALE GENOMIC DNA]</scope>
    <source>
        <strain evidence="3 4">JC85</strain>
    </source>
</reference>
<dbReference type="InterPro" id="IPR027417">
    <property type="entry name" value="P-loop_NTPase"/>
</dbReference>
<dbReference type="GO" id="GO:0005829">
    <property type="term" value="C:cytosol"/>
    <property type="evidence" value="ECO:0007669"/>
    <property type="project" value="TreeGrafter"/>
</dbReference>
<evidence type="ECO:0000259" key="2">
    <source>
        <dbReference type="Pfam" id="PF08378"/>
    </source>
</evidence>
<name>A0A285UUF7_9HYPH</name>
<evidence type="ECO:0000313" key="4">
    <source>
        <dbReference type="Proteomes" id="UP000219167"/>
    </source>
</evidence>
<dbReference type="InterPro" id="IPR000212">
    <property type="entry name" value="DNA_helicase_UvrD/REP"/>
</dbReference>